<proteinExistence type="predicted"/>
<dbReference type="Proteomes" id="UP000001601">
    <property type="component" value="Unassembled WGS sequence"/>
</dbReference>
<dbReference type="EMBL" id="AANC01000006">
    <property type="protein sequence ID" value="EAQ48833.1"/>
    <property type="molecule type" value="Genomic_DNA"/>
</dbReference>
<keyword evidence="2" id="KW-1185">Reference proteome</keyword>
<dbReference type="AlphaFoldDB" id="A3XNP1"/>
<evidence type="ECO:0000313" key="1">
    <source>
        <dbReference type="EMBL" id="EAQ48833.1"/>
    </source>
</evidence>
<gene>
    <name evidence="1" type="ORF">MED217_09802</name>
</gene>
<dbReference type="HOGENOM" id="CLU_2717409_0_0_10"/>
<evidence type="ECO:0000313" key="2">
    <source>
        <dbReference type="Proteomes" id="UP000001601"/>
    </source>
</evidence>
<dbReference type="STRING" id="398720.MED217_09802"/>
<organism evidence="1 2">
    <name type="scientific">Leeuwenhoekiella blandensis (strain CECT 7118 / CCUG 51940 / KCTC 22103 / MED217)</name>
    <name type="common">Flavobacterium sp. (strain MED217)</name>
    <dbReference type="NCBI Taxonomy" id="398720"/>
    <lineage>
        <taxon>Bacteria</taxon>
        <taxon>Pseudomonadati</taxon>
        <taxon>Bacteroidota</taxon>
        <taxon>Flavobacteriia</taxon>
        <taxon>Flavobacteriales</taxon>
        <taxon>Flavobacteriaceae</taxon>
        <taxon>Leeuwenhoekiella</taxon>
    </lineage>
</organism>
<comment type="caution">
    <text evidence="1">The sequence shown here is derived from an EMBL/GenBank/DDBJ whole genome shotgun (WGS) entry which is preliminary data.</text>
</comment>
<name>A3XNP1_LEEBM</name>
<accession>A3XNP1</accession>
<protein>
    <submittedName>
        <fullName evidence="1">Uncharacterized protein</fullName>
    </submittedName>
</protein>
<reference evidence="1 2" key="1">
    <citation type="journal article" date="2007" name="Nature">
        <title>Light stimulates growth of proteorhodopsin-containing marine Flavobacteria.</title>
        <authorList>
            <person name="Gomez-Consarnau L."/>
            <person name="Gonzalez J.M."/>
            <person name="Coll-Llado M."/>
            <person name="Gourdon P."/>
            <person name="Pascher T."/>
            <person name="Neutze R."/>
            <person name="Pedros-Alio C."/>
            <person name="Pinhassi J."/>
        </authorList>
    </citation>
    <scope>NUCLEOTIDE SEQUENCE [LARGE SCALE GENOMIC DNA]</scope>
    <source>
        <strain evidence="1 2">MED217</strain>
    </source>
</reference>
<sequence length="72" mass="8292">MAFIFVLFFLSQDTFFRALAKNSSFGFFSVGFRVGKNQMCCLCGWFQLVGNGFGYDFVTEWHVSVIPQLTER</sequence>